<feature type="region of interest" description="Disordered" evidence="1">
    <location>
        <begin position="1"/>
        <end position="55"/>
    </location>
</feature>
<organism evidence="2 3">
    <name type="scientific">Streptomyces akebiae</name>
    <dbReference type="NCBI Taxonomy" id="2865673"/>
    <lineage>
        <taxon>Bacteria</taxon>
        <taxon>Bacillati</taxon>
        <taxon>Actinomycetota</taxon>
        <taxon>Actinomycetes</taxon>
        <taxon>Kitasatosporales</taxon>
        <taxon>Streptomycetaceae</taxon>
        <taxon>Streptomyces</taxon>
    </lineage>
</organism>
<dbReference type="InterPro" id="IPR021527">
    <property type="entry name" value="DUF2795"/>
</dbReference>
<dbReference type="RefSeq" id="WP_220645494.1">
    <property type="nucleotide sequence ID" value="NZ_CP080647.1"/>
</dbReference>
<name>A0ABX8XKD4_9ACTN</name>
<gene>
    <name evidence="2" type="ORF">K1J60_07500</name>
</gene>
<proteinExistence type="predicted"/>
<sequence length="157" mass="17017">MQRGSDRLSAHRDDEMKHELQGLLRSGHPTRTEEWNDPEPYAEDDPEVAYGPVTPSRAPARVEALRLELARILGRTSFPAGPAELIRTLRGRHAPDGLVAPLERLPRKARYDSAHQLAEAVVQVQDESGESGESGRTGGGAARPPADATESAHDGDT</sequence>
<evidence type="ECO:0000256" key="1">
    <source>
        <dbReference type="SAM" id="MobiDB-lite"/>
    </source>
</evidence>
<feature type="region of interest" description="Disordered" evidence="1">
    <location>
        <begin position="122"/>
        <end position="157"/>
    </location>
</feature>
<feature type="compositionally biased region" description="Acidic residues" evidence="1">
    <location>
        <begin position="35"/>
        <end position="47"/>
    </location>
</feature>
<accession>A0ABX8XKD4</accession>
<keyword evidence="3" id="KW-1185">Reference proteome</keyword>
<reference evidence="2 3" key="1">
    <citation type="submission" date="2021-08" db="EMBL/GenBank/DDBJ databases">
        <authorList>
            <person name="Ping M."/>
        </authorList>
    </citation>
    <scope>NUCLEOTIDE SEQUENCE [LARGE SCALE GENOMIC DNA]</scope>
    <source>
        <strain evidence="2 3">MG28</strain>
    </source>
</reference>
<protein>
    <submittedName>
        <fullName evidence="2">DUF2795 domain-containing protein</fullName>
    </submittedName>
</protein>
<feature type="compositionally biased region" description="Basic and acidic residues" evidence="1">
    <location>
        <begin position="1"/>
        <end position="20"/>
    </location>
</feature>
<evidence type="ECO:0000313" key="3">
    <source>
        <dbReference type="Proteomes" id="UP000827138"/>
    </source>
</evidence>
<dbReference type="Proteomes" id="UP000827138">
    <property type="component" value="Chromosome"/>
</dbReference>
<dbReference type="EMBL" id="CP080647">
    <property type="protein sequence ID" value="QYX76373.1"/>
    <property type="molecule type" value="Genomic_DNA"/>
</dbReference>
<dbReference type="Pfam" id="PF11387">
    <property type="entry name" value="DUF2795"/>
    <property type="match status" value="1"/>
</dbReference>
<evidence type="ECO:0000313" key="2">
    <source>
        <dbReference type="EMBL" id="QYX76373.1"/>
    </source>
</evidence>